<reference evidence="4" key="2">
    <citation type="journal article" date="2009" name="Fungal Genet. Biol.">
        <title>The 2008 update of the Aspergillus nidulans genome annotation: a community effort.</title>
        <authorList>
            <person name="Wortman J.R."/>
            <person name="Gilsenan J.M."/>
            <person name="Joardar V."/>
            <person name="Deegan J."/>
            <person name="Clutterbuck J."/>
            <person name="Andersen M.R."/>
            <person name="Archer D."/>
            <person name="Bencina M."/>
            <person name="Braus G."/>
            <person name="Coutinho P."/>
            <person name="von Dohren H."/>
            <person name="Doonan J."/>
            <person name="Driessen A.J."/>
            <person name="Durek P."/>
            <person name="Espeso E."/>
            <person name="Fekete E."/>
            <person name="Flipphi M."/>
            <person name="Estrada C.G."/>
            <person name="Geysens S."/>
            <person name="Goldman G."/>
            <person name="de Groot P.W."/>
            <person name="Hansen K."/>
            <person name="Harris S.D."/>
            <person name="Heinekamp T."/>
            <person name="Helmstaedt K."/>
            <person name="Henrissat B."/>
            <person name="Hofmann G."/>
            <person name="Homan T."/>
            <person name="Horio T."/>
            <person name="Horiuchi H."/>
            <person name="James S."/>
            <person name="Jones M."/>
            <person name="Karaffa L."/>
            <person name="Karanyi Z."/>
            <person name="Kato M."/>
            <person name="Keller N."/>
            <person name="Kelly D.E."/>
            <person name="Kiel J.A."/>
            <person name="Kim J.M."/>
            <person name="van der Klei I.J."/>
            <person name="Klis F.M."/>
            <person name="Kovalchuk A."/>
            <person name="Krasevec N."/>
            <person name="Kubicek C.P."/>
            <person name="Liu B."/>
            <person name="Maccabe A."/>
            <person name="Meyer V."/>
            <person name="Mirabito P."/>
            <person name="Miskei M."/>
            <person name="Mos M."/>
            <person name="Mullins J."/>
            <person name="Nelson D.R."/>
            <person name="Nielsen J."/>
            <person name="Oakley B.R."/>
            <person name="Osmani S.A."/>
            <person name="Pakula T."/>
            <person name="Paszewski A."/>
            <person name="Paulsen I."/>
            <person name="Pilsyk S."/>
            <person name="Pocsi I."/>
            <person name="Punt P.J."/>
            <person name="Ram A.F."/>
            <person name="Ren Q."/>
            <person name="Robellet X."/>
            <person name="Robson G."/>
            <person name="Seiboth B."/>
            <person name="van Solingen P."/>
            <person name="Specht T."/>
            <person name="Sun J."/>
            <person name="Taheri-Talesh N."/>
            <person name="Takeshita N."/>
            <person name="Ussery D."/>
            <person name="vanKuyk P.A."/>
            <person name="Visser H."/>
            <person name="van de Vondervoort P.J."/>
            <person name="de Vries R.P."/>
            <person name="Walton J."/>
            <person name="Xiang X."/>
            <person name="Xiong Y."/>
            <person name="Zeng A.P."/>
            <person name="Brandt B.W."/>
            <person name="Cornell M.J."/>
            <person name="van den Hondel C.A."/>
            <person name="Visser J."/>
            <person name="Oliver S.G."/>
            <person name="Turner G."/>
        </authorList>
    </citation>
    <scope>GENOME REANNOTATION</scope>
    <source>
        <strain evidence="4">FGSC A4 / ATCC 38163 / CBS 112.46 / NRRL 194 / M139</strain>
    </source>
</reference>
<reference evidence="4" key="1">
    <citation type="journal article" date="2005" name="Nature">
        <title>Sequencing of Aspergillus nidulans and comparative analysis with A. fumigatus and A. oryzae.</title>
        <authorList>
            <person name="Galagan J.E."/>
            <person name="Calvo S.E."/>
            <person name="Cuomo C."/>
            <person name="Ma L.J."/>
            <person name="Wortman J.R."/>
            <person name="Batzoglou S."/>
            <person name="Lee S.I."/>
            <person name="Basturkmen M."/>
            <person name="Spevak C.C."/>
            <person name="Clutterbuck J."/>
            <person name="Kapitonov V."/>
            <person name="Jurka J."/>
            <person name="Scazzocchio C."/>
            <person name="Farman M."/>
            <person name="Butler J."/>
            <person name="Purcell S."/>
            <person name="Harris S."/>
            <person name="Braus G.H."/>
            <person name="Draht O."/>
            <person name="Busch S."/>
            <person name="D'Enfert C."/>
            <person name="Bouchier C."/>
            <person name="Goldman G.H."/>
            <person name="Bell-Pedersen D."/>
            <person name="Griffiths-Jones S."/>
            <person name="Doonan J.H."/>
            <person name="Yu J."/>
            <person name="Vienken K."/>
            <person name="Pain A."/>
            <person name="Freitag M."/>
            <person name="Selker E.U."/>
            <person name="Archer D.B."/>
            <person name="Penalva M.A."/>
            <person name="Oakley B.R."/>
            <person name="Momany M."/>
            <person name="Tanaka T."/>
            <person name="Kumagai T."/>
            <person name="Asai K."/>
            <person name="Machida M."/>
            <person name="Nierman W.C."/>
            <person name="Denning D.W."/>
            <person name="Caddick M."/>
            <person name="Hynes M."/>
            <person name="Paoletti M."/>
            <person name="Fischer R."/>
            <person name="Miller B."/>
            <person name="Dyer P."/>
            <person name="Sachs M.S."/>
            <person name="Osmani S.A."/>
            <person name="Birren B.W."/>
        </authorList>
    </citation>
    <scope>NUCLEOTIDE SEQUENCE [LARGE SCALE GENOMIC DNA]</scope>
    <source>
        <strain evidence="4">FGSC A4 / ATCC 38163 / CBS 112.46 / NRRL 194 / M139</strain>
    </source>
</reference>
<dbReference type="EMBL" id="BN001302">
    <property type="protein sequence ID" value="CBF75910.1"/>
    <property type="molecule type" value="Genomic_DNA"/>
</dbReference>
<dbReference type="HOGENOM" id="CLU_1240124_0_0_1"/>
<dbReference type="RefSeq" id="XP_661152.1">
    <property type="nucleotide sequence ID" value="XM_656060.1"/>
</dbReference>
<evidence type="ECO:0000313" key="3">
    <source>
        <dbReference type="EMBL" id="CBF75910.1"/>
    </source>
</evidence>
<sequence>MAFQSTEPIGPSYLTVTNKIFKELVNSDHAAQEYRTHIESRLREERANLEQERQCSAELESRIASLQWSRSQLEATVQHAAEAVGGLQKELEDLRKKSGSSECRVVALSSLSDTLLKILSNISALQSAPQGEVDIVQMSTELHRQQNIIRGLEQSNQRLADSLQGLKTALEVTLIGESYWASESDNESVTMVGTTSESAPLPGPEVNADDEAIGCEQTYPTQR</sequence>
<keyword evidence="1" id="KW-0175">Coiled coil</keyword>
<feature type="compositionally biased region" description="Polar residues" evidence="2">
    <location>
        <begin position="184"/>
        <end position="198"/>
    </location>
</feature>
<evidence type="ECO:0000313" key="4">
    <source>
        <dbReference type="Proteomes" id="UP000000560"/>
    </source>
</evidence>
<protein>
    <submittedName>
        <fullName evidence="3">Uncharacterized protein</fullName>
    </submittedName>
</protein>
<dbReference type="VEuPathDB" id="FungiDB:AN3548"/>
<dbReference type="AlphaFoldDB" id="Q5B7D2"/>
<dbReference type="GeneID" id="2872967"/>
<dbReference type="KEGG" id="ani:ANIA_03548"/>
<evidence type="ECO:0000256" key="1">
    <source>
        <dbReference type="SAM" id="Coils"/>
    </source>
</evidence>
<feature type="region of interest" description="Disordered" evidence="2">
    <location>
        <begin position="184"/>
        <end position="223"/>
    </location>
</feature>
<dbReference type="Proteomes" id="UP000000560">
    <property type="component" value="Chromosome II"/>
</dbReference>
<dbReference type="InParanoid" id="Q5B7D2"/>
<organism evidence="3 4">
    <name type="scientific">Emericella nidulans (strain FGSC A4 / ATCC 38163 / CBS 112.46 / NRRL 194 / M139)</name>
    <name type="common">Aspergillus nidulans</name>
    <dbReference type="NCBI Taxonomy" id="227321"/>
    <lineage>
        <taxon>Eukaryota</taxon>
        <taxon>Fungi</taxon>
        <taxon>Dikarya</taxon>
        <taxon>Ascomycota</taxon>
        <taxon>Pezizomycotina</taxon>
        <taxon>Eurotiomycetes</taxon>
        <taxon>Eurotiomycetidae</taxon>
        <taxon>Eurotiales</taxon>
        <taxon>Aspergillaceae</taxon>
        <taxon>Aspergillus</taxon>
        <taxon>Aspergillus subgen. Nidulantes</taxon>
    </lineage>
</organism>
<proteinExistence type="predicted"/>
<accession>Q5B7D2</accession>
<evidence type="ECO:0000256" key="2">
    <source>
        <dbReference type="SAM" id="MobiDB-lite"/>
    </source>
</evidence>
<gene>
    <name evidence="3" type="ORF">ANIA_03548</name>
</gene>
<keyword evidence="4" id="KW-1185">Reference proteome</keyword>
<dbReference type="OMA" id="ACLQHER"/>
<feature type="coiled-coil region" evidence="1">
    <location>
        <begin position="39"/>
        <end position="97"/>
    </location>
</feature>
<accession>C8V4Q7</accession>
<name>Q5B7D2_EMENI</name>
<dbReference type="OrthoDB" id="4421490at2759"/>